<protein>
    <submittedName>
        <fullName evidence="2">NERD domain-containing protein</fullName>
    </submittedName>
</protein>
<proteinExistence type="predicted"/>
<accession>A0A941I1J6</accession>
<dbReference type="EMBL" id="JAGSNF010000020">
    <property type="protein sequence ID" value="MBR7744366.1"/>
    <property type="molecule type" value="Genomic_DNA"/>
</dbReference>
<gene>
    <name evidence="2" type="ORF">KC207_13815</name>
</gene>
<reference evidence="2" key="1">
    <citation type="submission" date="2021-04" db="EMBL/GenBank/DDBJ databases">
        <title>Phycicoccus avicenniae sp. nov., a novel endophytic actinomycetes isolated from branch of Avicennia mariana.</title>
        <authorList>
            <person name="Tuo L."/>
        </authorList>
    </citation>
    <scope>NUCLEOTIDE SEQUENCE</scope>
    <source>
        <strain evidence="2">BSK3Z-2</strain>
    </source>
</reference>
<organism evidence="2 3">
    <name type="scientific">Phycicoccus avicenniae</name>
    <dbReference type="NCBI Taxonomy" id="2828860"/>
    <lineage>
        <taxon>Bacteria</taxon>
        <taxon>Bacillati</taxon>
        <taxon>Actinomycetota</taxon>
        <taxon>Actinomycetes</taxon>
        <taxon>Micrococcales</taxon>
        <taxon>Intrasporangiaceae</taxon>
        <taxon>Phycicoccus</taxon>
    </lineage>
</organism>
<dbReference type="Pfam" id="PF08378">
    <property type="entry name" value="NERD"/>
    <property type="match status" value="1"/>
</dbReference>
<dbReference type="InterPro" id="IPR011528">
    <property type="entry name" value="NERD"/>
</dbReference>
<comment type="caution">
    <text evidence="2">The sequence shown here is derived from an EMBL/GenBank/DDBJ whole genome shotgun (WGS) entry which is preliminary data.</text>
</comment>
<sequence length="306" mass="32421">MSTAPDVKLMRLRYAGACTCGVRVEQGERAGWDRGTKQVVCLRCLETPSADESESVAAHSMTPVPPALSVTAEADPAPPPPAPLDVGVAGAAARREYERRKTKDDAARAERSALWRALNGFFYPDGRQTTHAWKVGAAGETRVAAALLAASESGLGYALHDRRVPGKRSNIDHLFVGAAGVYVIDAKFYKNAEISVERSGGLFGPQVETLKVKGRKCDALVTAMGTQQEVVRAALAGTDAADAPVIPVLCFVDGLLPMRVRNRQVGGVRLCGLKGLGKLVAGEGDWDDARRLAVAHTVAARLPSIT</sequence>
<evidence type="ECO:0000313" key="3">
    <source>
        <dbReference type="Proteomes" id="UP000677016"/>
    </source>
</evidence>
<keyword evidence="3" id="KW-1185">Reference proteome</keyword>
<evidence type="ECO:0000313" key="2">
    <source>
        <dbReference type="EMBL" id="MBR7744366.1"/>
    </source>
</evidence>
<dbReference type="Proteomes" id="UP000677016">
    <property type="component" value="Unassembled WGS sequence"/>
</dbReference>
<dbReference type="AlphaFoldDB" id="A0A941I1J6"/>
<feature type="domain" description="NERD" evidence="1">
    <location>
        <begin position="136"/>
        <end position="251"/>
    </location>
</feature>
<name>A0A941I1J6_9MICO</name>
<evidence type="ECO:0000259" key="1">
    <source>
        <dbReference type="Pfam" id="PF08378"/>
    </source>
</evidence>
<dbReference type="RefSeq" id="WP_211603893.1">
    <property type="nucleotide sequence ID" value="NZ_JAGSNF010000020.1"/>
</dbReference>